<keyword evidence="4 5" id="KW-0472">Membrane</keyword>
<sequence length="321" mass="36296">MARLMEKIREFPVPLLPTMVGVLTLSNVYNGMGYTWVRHLSMWLVGLLCVLYLVKIVRFPGIVQKEYKQVTLSALYAGLTMALMILSSYIVQYAPGIGRSLWLIAVIVHIAHIIYFTMKHVAPNFQTDNFLPSWFVTYNGLAVSVVIGKDMGFNTLQYWIAIYCIVIYLVLLPFIVKRLATRPIAKGAYHTQGIVVAPVSLSIVSYLNVATQPKPWLIYCLALLLVLSLAYYASLLLRFITFDFTPGYAGTTFPMAIGVVASGRVSGYLLEQDLDFWGHFFQQLQGLQLYITTIMVGYVFLRFMSDFFDVKGQLAKLYPDD</sequence>
<feature type="transmembrane region" description="Helical" evidence="5">
    <location>
        <begin position="36"/>
        <end position="54"/>
    </location>
</feature>
<feature type="transmembrane region" description="Helical" evidence="5">
    <location>
        <begin position="130"/>
        <end position="147"/>
    </location>
</feature>
<feature type="transmembrane region" description="Helical" evidence="5">
    <location>
        <begin position="188"/>
        <end position="210"/>
    </location>
</feature>
<dbReference type="GO" id="GO:0005886">
    <property type="term" value="C:plasma membrane"/>
    <property type="evidence" value="ECO:0007669"/>
    <property type="project" value="TreeGrafter"/>
</dbReference>
<feature type="transmembrane region" description="Helical" evidence="5">
    <location>
        <begin position="247"/>
        <end position="267"/>
    </location>
</feature>
<dbReference type="PANTHER" id="PTHR37955:SF1">
    <property type="entry name" value="DEP DOMAIN-CONTAINING PROTEIN"/>
    <property type="match status" value="1"/>
</dbReference>
<accession>A0A347WMM4</accession>
<dbReference type="InterPro" id="IPR004695">
    <property type="entry name" value="SLAC1/Mae1/Ssu1/TehA"/>
</dbReference>
<reference evidence="6 7" key="1">
    <citation type="submission" date="2017-09" db="EMBL/GenBank/DDBJ databases">
        <title>Complete genome sequence of Oxytococcus suis strain ZY16052.</title>
        <authorList>
            <person name="Li F."/>
        </authorList>
    </citation>
    <scope>NUCLEOTIDE SEQUENCE [LARGE SCALE GENOMIC DNA]</scope>
    <source>
        <strain evidence="6 7">ZY16052</strain>
    </source>
</reference>
<evidence type="ECO:0000256" key="2">
    <source>
        <dbReference type="ARBA" id="ARBA00022692"/>
    </source>
</evidence>
<feature type="transmembrane region" description="Helical" evidence="5">
    <location>
        <begin position="287"/>
        <end position="304"/>
    </location>
</feature>
<proteinExistence type="predicted"/>
<dbReference type="InterPro" id="IPR038665">
    <property type="entry name" value="Voltage-dep_anion_channel_sf"/>
</dbReference>
<dbReference type="CDD" id="cd09325">
    <property type="entry name" value="TDT_C4-dicarb_trans"/>
    <property type="match status" value="1"/>
</dbReference>
<evidence type="ECO:0000256" key="1">
    <source>
        <dbReference type="ARBA" id="ARBA00004141"/>
    </source>
</evidence>
<keyword evidence="3 5" id="KW-1133">Transmembrane helix</keyword>
<evidence type="ECO:0000313" key="6">
    <source>
        <dbReference type="EMBL" id="AXY26331.1"/>
    </source>
</evidence>
<keyword evidence="7" id="KW-1185">Reference proteome</keyword>
<dbReference type="InterPro" id="IPR052951">
    <property type="entry name" value="Tellurite_res_ion_channel"/>
</dbReference>
<evidence type="ECO:0000256" key="5">
    <source>
        <dbReference type="SAM" id="Phobius"/>
    </source>
</evidence>
<organism evidence="6 7">
    <name type="scientific">Suicoccus acidiformans</name>
    <dbReference type="NCBI Taxonomy" id="2036206"/>
    <lineage>
        <taxon>Bacteria</taxon>
        <taxon>Bacillati</taxon>
        <taxon>Bacillota</taxon>
        <taxon>Bacilli</taxon>
        <taxon>Lactobacillales</taxon>
        <taxon>Aerococcaceae</taxon>
        <taxon>Suicoccus</taxon>
    </lineage>
</organism>
<gene>
    <name evidence="6" type="ORF">CL176_10165</name>
</gene>
<dbReference type="GO" id="GO:0046583">
    <property type="term" value="F:monoatomic cation efflux transmembrane transporter activity"/>
    <property type="evidence" value="ECO:0007669"/>
    <property type="project" value="TreeGrafter"/>
</dbReference>
<dbReference type="Gene3D" id="1.50.10.150">
    <property type="entry name" value="Voltage-dependent anion channel"/>
    <property type="match status" value="1"/>
</dbReference>
<feature type="transmembrane region" description="Helical" evidence="5">
    <location>
        <begin position="100"/>
        <end position="118"/>
    </location>
</feature>
<dbReference type="KEGG" id="abae:CL176_10165"/>
<feature type="transmembrane region" description="Helical" evidence="5">
    <location>
        <begin position="74"/>
        <end position="94"/>
    </location>
</feature>
<comment type="subcellular location">
    <subcellularLocation>
        <location evidence="1">Membrane</location>
        <topology evidence="1">Multi-pass membrane protein</topology>
    </subcellularLocation>
</comment>
<dbReference type="Pfam" id="PF03595">
    <property type="entry name" value="SLAC1"/>
    <property type="match status" value="1"/>
</dbReference>
<dbReference type="PANTHER" id="PTHR37955">
    <property type="entry name" value="TELLURITE RESISTANCE PROTEIN TEHA"/>
    <property type="match status" value="1"/>
</dbReference>
<keyword evidence="2 5" id="KW-0812">Transmembrane</keyword>
<evidence type="ECO:0000256" key="4">
    <source>
        <dbReference type="ARBA" id="ARBA00023136"/>
    </source>
</evidence>
<evidence type="ECO:0000313" key="7">
    <source>
        <dbReference type="Proteomes" id="UP000263232"/>
    </source>
</evidence>
<dbReference type="Proteomes" id="UP000263232">
    <property type="component" value="Chromosome"/>
</dbReference>
<dbReference type="RefSeq" id="WP_118991203.1">
    <property type="nucleotide sequence ID" value="NZ_CP023434.1"/>
</dbReference>
<protein>
    <submittedName>
        <fullName evidence="6">Transporter</fullName>
    </submittedName>
</protein>
<feature type="transmembrane region" description="Helical" evidence="5">
    <location>
        <begin position="216"/>
        <end position="240"/>
    </location>
</feature>
<dbReference type="OrthoDB" id="309023at2"/>
<feature type="transmembrane region" description="Helical" evidence="5">
    <location>
        <begin position="12"/>
        <end position="30"/>
    </location>
</feature>
<dbReference type="AlphaFoldDB" id="A0A347WMM4"/>
<feature type="transmembrane region" description="Helical" evidence="5">
    <location>
        <begin position="159"/>
        <end position="176"/>
    </location>
</feature>
<name>A0A347WMM4_9LACT</name>
<evidence type="ECO:0000256" key="3">
    <source>
        <dbReference type="ARBA" id="ARBA00022989"/>
    </source>
</evidence>
<dbReference type="EMBL" id="CP023434">
    <property type="protein sequence ID" value="AXY26331.1"/>
    <property type="molecule type" value="Genomic_DNA"/>
</dbReference>